<reference evidence="3 4" key="1">
    <citation type="submission" date="2019-07" db="EMBL/GenBank/DDBJ databases">
        <title>Whole genome shotgun sequence of Adhaeribacter aerolatus NBRC 106133.</title>
        <authorList>
            <person name="Hosoyama A."/>
            <person name="Uohara A."/>
            <person name="Ohji S."/>
            <person name="Ichikawa N."/>
        </authorList>
    </citation>
    <scope>NUCLEOTIDE SEQUENCE [LARGE SCALE GENOMIC DNA]</scope>
    <source>
        <strain evidence="3 4">NBRC 106133</strain>
    </source>
</reference>
<dbReference type="SUPFAM" id="SSF52402">
    <property type="entry name" value="Adenine nucleotide alpha hydrolases-like"/>
    <property type="match status" value="2"/>
</dbReference>
<evidence type="ECO:0000259" key="2">
    <source>
        <dbReference type="Pfam" id="PF00582"/>
    </source>
</evidence>
<gene>
    <name evidence="3" type="ORF">AAE02nite_15470</name>
</gene>
<proteinExistence type="inferred from homology"/>
<dbReference type="Pfam" id="PF00582">
    <property type="entry name" value="Usp"/>
    <property type="match status" value="1"/>
</dbReference>
<organism evidence="3 4">
    <name type="scientific">Adhaeribacter aerolatus</name>
    <dbReference type="NCBI Taxonomy" id="670289"/>
    <lineage>
        <taxon>Bacteria</taxon>
        <taxon>Pseudomonadati</taxon>
        <taxon>Bacteroidota</taxon>
        <taxon>Cytophagia</taxon>
        <taxon>Cytophagales</taxon>
        <taxon>Hymenobacteraceae</taxon>
        <taxon>Adhaeribacter</taxon>
    </lineage>
</organism>
<dbReference type="Gene3D" id="3.40.50.12370">
    <property type="match status" value="1"/>
</dbReference>
<dbReference type="InterPro" id="IPR006016">
    <property type="entry name" value="UspA"/>
</dbReference>
<sequence length="319" mass="36014">MVTGSQQWYICSEASCQKRLIIPIKAQTMKTILALTDFSDHATNAVRYAVALAPHLNARLVLVHAIALEIIEVPGNPFVRLPDVRLENYYTDILQHQAAQYQLQNKDLEIQTQCVHGPIGAVLNNLIQENQADLVVMGTRGASTFLKKLWGTQSAGLMKEACCPVLVIPANSRYRPIQNIAYASDFETRQISFLKQLLPFAEPLNAGLYIFNVKNDDQLDLVADTQLLHEIDRTFPRNNFSYSQLQDQDVVTGIQQFVHDNNIDLLAVCVHKPDILEKIFHTSVSRELAFQSNIPLLTLPDKPYHHRKAETTTSTNQER</sequence>
<name>A0A512AVY6_9BACT</name>
<keyword evidence="4" id="KW-1185">Reference proteome</keyword>
<feature type="domain" description="UspA" evidence="2">
    <location>
        <begin position="29"/>
        <end position="169"/>
    </location>
</feature>
<evidence type="ECO:0000256" key="1">
    <source>
        <dbReference type="ARBA" id="ARBA00008791"/>
    </source>
</evidence>
<dbReference type="Proteomes" id="UP000321532">
    <property type="component" value="Unassembled WGS sequence"/>
</dbReference>
<comment type="caution">
    <text evidence="3">The sequence shown here is derived from an EMBL/GenBank/DDBJ whole genome shotgun (WGS) entry which is preliminary data.</text>
</comment>
<dbReference type="PANTHER" id="PTHR46268:SF6">
    <property type="entry name" value="UNIVERSAL STRESS PROTEIN UP12"/>
    <property type="match status" value="1"/>
</dbReference>
<accession>A0A512AVY6</accession>
<dbReference type="PRINTS" id="PR01438">
    <property type="entry name" value="UNVRSLSTRESS"/>
</dbReference>
<dbReference type="InterPro" id="IPR006015">
    <property type="entry name" value="Universal_stress_UspA"/>
</dbReference>
<protein>
    <submittedName>
        <fullName evidence="3">Universal stress protein</fullName>
    </submittedName>
</protein>
<dbReference type="CDD" id="cd00293">
    <property type="entry name" value="USP-like"/>
    <property type="match status" value="1"/>
</dbReference>
<dbReference type="EMBL" id="BJYS01000008">
    <property type="protein sequence ID" value="GEO03883.1"/>
    <property type="molecule type" value="Genomic_DNA"/>
</dbReference>
<dbReference type="AlphaFoldDB" id="A0A512AVY6"/>
<evidence type="ECO:0000313" key="3">
    <source>
        <dbReference type="EMBL" id="GEO03883.1"/>
    </source>
</evidence>
<evidence type="ECO:0000313" key="4">
    <source>
        <dbReference type="Proteomes" id="UP000321532"/>
    </source>
</evidence>
<dbReference type="PANTHER" id="PTHR46268">
    <property type="entry name" value="STRESS RESPONSE PROTEIN NHAX"/>
    <property type="match status" value="1"/>
</dbReference>
<dbReference type="OrthoDB" id="1522603at2"/>
<comment type="similarity">
    <text evidence="1">Belongs to the universal stress protein A family.</text>
</comment>